<dbReference type="AlphaFoldDB" id="A0A9P6L6V2"/>
<sequence>MNNPSSESPTIPVASTSASHVAEPEEIAPLKGYLLPTARSYGSVSPASRVSESLGPRLGRVPEERPPTFISLEEAEEEVELDLEDQGYFVGSYPHLLRLYTFVPSTALLTWLLLGVFIPLAFIPKQSNHPHPKFFPSPLPEFITSAAFWSFSHQLRLPLFSLISSAVKNPNVATILHASSHVIVHSLLRLAILPILRIRDDMQHHFPIHTDYAFFRVWWASLGWSFAEVVVAIWQGYEQLSLYKDVMIPPSRVTEFLRAAVPPEERDCYEIPVADLAASTDLLLQPQRLDNEDDELEQNLDKLVRIKSREELEQVYGAPVINIPVFITCLQRIDSIILSLGATLLVAWAYLRSSISLPSSDAQDSTHRPRDNIAFWVTFPLVCLIQMGLAVLFTPPVLTRIGVHTAAYLSLLVALGLFFGGLAVWDVLT</sequence>
<keyword evidence="2" id="KW-0812">Transmembrane</keyword>
<keyword evidence="2" id="KW-1133">Transmembrane helix</keyword>
<gene>
    <name evidence="3" type="ORF">BJ322DRAFT_818246</name>
</gene>
<dbReference type="EMBL" id="WIUZ02000007">
    <property type="protein sequence ID" value="KAF9785218.1"/>
    <property type="molecule type" value="Genomic_DNA"/>
</dbReference>
<accession>A0A9P6L6V2</accession>
<feature type="transmembrane region" description="Helical" evidence="2">
    <location>
        <begin position="99"/>
        <end position="122"/>
    </location>
</feature>
<proteinExistence type="predicted"/>
<protein>
    <submittedName>
        <fullName evidence="3">Uncharacterized protein</fullName>
    </submittedName>
</protein>
<evidence type="ECO:0000256" key="2">
    <source>
        <dbReference type="SAM" id="Phobius"/>
    </source>
</evidence>
<feature type="compositionally biased region" description="Polar residues" evidence="1">
    <location>
        <begin position="41"/>
        <end position="51"/>
    </location>
</feature>
<evidence type="ECO:0000313" key="3">
    <source>
        <dbReference type="EMBL" id="KAF9785218.1"/>
    </source>
</evidence>
<evidence type="ECO:0000256" key="1">
    <source>
        <dbReference type="SAM" id="MobiDB-lite"/>
    </source>
</evidence>
<keyword evidence="2" id="KW-0472">Membrane</keyword>
<feature type="transmembrane region" description="Helical" evidence="2">
    <location>
        <begin position="333"/>
        <end position="351"/>
    </location>
</feature>
<organism evidence="3 4">
    <name type="scientific">Thelephora terrestris</name>
    <dbReference type="NCBI Taxonomy" id="56493"/>
    <lineage>
        <taxon>Eukaryota</taxon>
        <taxon>Fungi</taxon>
        <taxon>Dikarya</taxon>
        <taxon>Basidiomycota</taxon>
        <taxon>Agaricomycotina</taxon>
        <taxon>Agaricomycetes</taxon>
        <taxon>Thelephorales</taxon>
        <taxon>Thelephoraceae</taxon>
        <taxon>Thelephora</taxon>
    </lineage>
</organism>
<name>A0A9P6L6V2_9AGAM</name>
<comment type="caution">
    <text evidence="3">The sequence shown here is derived from an EMBL/GenBank/DDBJ whole genome shotgun (WGS) entry which is preliminary data.</text>
</comment>
<feature type="region of interest" description="Disordered" evidence="1">
    <location>
        <begin position="41"/>
        <end position="66"/>
    </location>
</feature>
<keyword evidence="4" id="KW-1185">Reference proteome</keyword>
<feature type="compositionally biased region" description="Polar residues" evidence="1">
    <location>
        <begin position="1"/>
        <end position="19"/>
    </location>
</feature>
<reference evidence="3" key="2">
    <citation type="submission" date="2020-11" db="EMBL/GenBank/DDBJ databases">
        <authorList>
            <consortium name="DOE Joint Genome Institute"/>
            <person name="Kuo A."/>
            <person name="Miyauchi S."/>
            <person name="Kiss E."/>
            <person name="Drula E."/>
            <person name="Kohler A."/>
            <person name="Sanchez-Garcia M."/>
            <person name="Andreopoulos B."/>
            <person name="Barry K.W."/>
            <person name="Bonito G."/>
            <person name="Buee M."/>
            <person name="Carver A."/>
            <person name="Chen C."/>
            <person name="Cichocki N."/>
            <person name="Clum A."/>
            <person name="Culley D."/>
            <person name="Crous P.W."/>
            <person name="Fauchery L."/>
            <person name="Girlanda M."/>
            <person name="Hayes R."/>
            <person name="Keri Z."/>
            <person name="Labutti K."/>
            <person name="Lipzen A."/>
            <person name="Lombard V."/>
            <person name="Magnuson J."/>
            <person name="Maillard F."/>
            <person name="Morin E."/>
            <person name="Murat C."/>
            <person name="Nolan M."/>
            <person name="Ohm R."/>
            <person name="Pangilinan J."/>
            <person name="Pereira M."/>
            <person name="Perotto S."/>
            <person name="Peter M."/>
            <person name="Riley R."/>
            <person name="Sitrit Y."/>
            <person name="Stielow B."/>
            <person name="Szollosi G."/>
            <person name="Zifcakova L."/>
            <person name="Stursova M."/>
            <person name="Spatafora J.W."/>
            <person name="Tedersoo L."/>
            <person name="Vaario L.-M."/>
            <person name="Yamada A."/>
            <person name="Yan M."/>
            <person name="Wang P."/>
            <person name="Xu J."/>
            <person name="Bruns T."/>
            <person name="Baldrian P."/>
            <person name="Vilgalys R."/>
            <person name="Henrissat B."/>
            <person name="Grigoriev I.V."/>
            <person name="Hibbett D."/>
            <person name="Nagy L.G."/>
            <person name="Martin F.M."/>
        </authorList>
    </citation>
    <scope>NUCLEOTIDE SEQUENCE</scope>
    <source>
        <strain evidence="3">UH-Tt-Lm1</strain>
    </source>
</reference>
<feature type="region of interest" description="Disordered" evidence="1">
    <location>
        <begin position="1"/>
        <end position="22"/>
    </location>
</feature>
<dbReference type="OrthoDB" id="3364069at2759"/>
<evidence type="ECO:0000313" key="4">
    <source>
        <dbReference type="Proteomes" id="UP000736335"/>
    </source>
</evidence>
<feature type="transmembrane region" description="Helical" evidence="2">
    <location>
        <begin position="406"/>
        <end position="428"/>
    </location>
</feature>
<dbReference type="Proteomes" id="UP000736335">
    <property type="component" value="Unassembled WGS sequence"/>
</dbReference>
<feature type="transmembrane region" description="Helical" evidence="2">
    <location>
        <begin position="372"/>
        <end position="394"/>
    </location>
</feature>
<reference evidence="3" key="1">
    <citation type="journal article" date="2020" name="Nat. Commun.">
        <title>Large-scale genome sequencing of mycorrhizal fungi provides insights into the early evolution of symbiotic traits.</title>
        <authorList>
            <person name="Miyauchi S."/>
            <person name="Kiss E."/>
            <person name="Kuo A."/>
            <person name="Drula E."/>
            <person name="Kohler A."/>
            <person name="Sanchez-Garcia M."/>
            <person name="Morin E."/>
            <person name="Andreopoulos B."/>
            <person name="Barry K.W."/>
            <person name="Bonito G."/>
            <person name="Buee M."/>
            <person name="Carver A."/>
            <person name="Chen C."/>
            <person name="Cichocki N."/>
            <person name="Clum A."/>
            <person name="Culley D."/>
            <person name="Crous P.W."/>
            <person name="Fauchery L."/>
            <person name="Girlanda M."/>
            <person name="Hayes R.D."/>
            <person name="Keri Z."/>
            <person name="LaButti K."/>
            <person name="Lipzen A."/>
            <person name="Lombard V."/>
            <person name="Magnuson J."/>
            <person name="Maillard F."/>
            <person name="Murat C."/>
            <person name="Nolan M."/>
            <person name="Ohm R.A."/>
            <person name="Pangilinan J."/>
            <person name="Pereira M.F."/>
            <person name="Perotto S."/>
            <person name="Peter M."/>
            <person name="Pfister S."/>
            <person name="Riley R."/>
            <person name="Sitrit Y."/>
            <person name="Stielow J.B."/>
            <person name="Szollosi G."/>
            <person name="Zifcakova L."/>
            <person name="Stursova M."/>
            <person name="Spatafora J.W."/>
            <person name="Tedersoo L."/>
            <person name="Vaario L.M."/>
            <person name="Yamada A."/>
            <person name="Yan M."/>
            <person name="Wang P."/>
            <person name="Xu J."/>
            <person name="Bruns T."/>
            <person name="Baldrian P."/>
            <person name="Vilgalys R."/>
            <person name="Dunand C."/>
            <person name="Henrissat B."/>
            <person name="Grigoriev I.V."/>
            <person name="Hibbett D."/>
            <person name="Nagy L.G."/>
            <person name="Martin F.M."/>
        </authorList>
    </citation>
    <scope>NUCLEOTIDE SEQUENCE</scope>
    <source>
        <strain evidence="3">UH-Tt-Lm1</strain>
    </source>
</reference>